<dbReference type="EMBL" id="JGYD01000025">
    <property type="protein sequence ID" value="KSV17183.1"/>
    <property type="molecule type" value="Genomic_DNA"/>
</dbReference>
<dbReference type="AlphaFoldDB" id="A0A0V8M090"/>
<protein>
    <recommendedName>
        <fullName evidence="1">Glutamate synthase alpha subunit C-terminal domain-containing protein</fullName>
    </recommendedName>
</protein>
<dbReference type="InterPro" id="IPR035710">
    <property type="entry name" value="Archaeal_gltB"/>
</dbReference>
<dbReference type="eggNOG" id="COG0070">
    <property type="taxonomic scope" value="Bacteria"/>
</dbReference>
<name>A0A0V8M090_9CHLR</name>
<dbReference type="Pfam" id="PF01493">
    <property type="entry name" value="GXGXG"/>
    <property type="match status" value="1"/>
</dbReference>
<dbReference type="PATRIC" id="fig|61435.5.peg.1395"/>
<evidence type="ECO:0000313" key="3">
    <source>
        <dbReference type="Proteomes" id="UP000053577"/>
    </source>
</evidence>
<dbReference type="InterPro" id="IPR012061">
    <property type="entry name" value="Glu_synth_lsu_3"/>
</dbReference>
<dbReference type="RefSeq" id="WP_058292636.1">
    <property type="nucleotide sequence ID" value="NZ_JADIIK010000013.1"/>
</dbReference>
<proteinExistence type="predicted"/>
<gene>
    <name evidence="2" type="ORF">DA01_07090</name>
</gene>
<dbReference type="Gene3D" id="2.160.20.60">
    <property type="entry name" value="Glutamate synthase, alpha subunit, C-terminal domain"/>
    <property type="match status" value="1"/>
</dbReference>
<organism evidence="2 3">
    <name type="scientific">Dehalococcoides mccartyi</name>
    <dbReference type="NCBI Taxonomy" id="61435"/>
    <lineage>
        <taxon>Bacteria</taxon>
        <taxon>Bacillati</taxon>
        <taxon>Chloroflexota</taxon>
        <taxon>Dehalococcoidia</taxon>
        <taxon>Dehalococcoidales</taxon>
        <taxon>Dehalococcoidaceae</taxon>
        <taxon>Dehalococcoides</taxon>
    </lineage>
</organism>
<dbReference type="Proteomes" id="UP000053577">
    <property type="component" value="Unassembled WGS sequence"/>
</dbReference>
<dbReference type="OrthoDB" id="9803192at2"/>
<evidence type="ECO:0000259" key="1">
    <source>
        <dbReference type="Pfam" id="PF01493"/>
    </source>
</evidence>
<sequence>MTSIEVKQNQDTACVNLHGVYYRELNTRLAELVNQGVRSLELNNACGQRYIGTSLKGDLKITINGTPGNDLGAFMDGPSITVNGNVQDCCGNTLNDGCIVVHGHGGDIFGMSARGGKLFVRDYVGYRAGIHMKAYQDKKPSLVIGNTAQDFLGEYMAGGVLVVLGLGLGENETHKANFIGTGMHGGVIYMSGKVEEHQLGKEVAIAELDETDWKTLRPLIDEFALHFGYNAEEIAARPFYKLYPKYLRPYGRMYAY</sequence>
<comment type="caution">
    <text evidence="2">The sequence shown here is derived from an EMBL/GenBank/DDBJ whole genome shotgun (WGS) entry which is preliminary data.</text>
</comment>
<dbReference type="SUPFAM" id="SSF69336">
    <property type="entry name" value="Alpha subunit of glutamate synthase, C-terminal domain"/>
    <property type="match status" value="1"/>
</dbReference>
<accession>A0A0V8M090</accession>
<dbReference type="GO" id="GO:0016491">
    <property type="term" value="F:oxidoreductase activity"/>
    <property type="evidence" value="ECO:0007669"/>
    <property type="project" value="InterPro"/>
</dbReference>
<feature type="domain" description="Glutamate synthase alpha subunit C-terminal" evidence="1">
    <location>
        <begin position="41"/>
        <end position="203"/>
    </location>
</feature>
<dbReference type="PANTHER" id="PTHR39673">
    <property type="entry name" value="TUNGSTEN FORMYLMETHANOFURAN DEHYDROGENASE, SUBUNIT C (FWDC)"/>
    <property type="match status" value="1"/>
</dbReference>
<reference evidence="2 3" key="1">
    <citation type="journal article" date="2015" name="Sci. Rep.">
        <title>A comparative genomics and reductive dehalogenase gene transcription study of two chloroethene-respiring bacteria, Dehalococcoides mccartyi strains MB and 11a.</title>
        <authorList>
            <person name="Low A."/>
            <person name="Shen Z."/>
            <person name="Cheng D."/>
            <person name="Rogers M.J."/>
            <person name="Lee P.K."/>
            <person name="He J."/>
        </authorList>
    </citation>
    <scope>NUCLEOTIDE SEQUENCE [LARGE SCALE GENOMIC DNA]</scope>
    <source>
        <strain evidence="2 3">MB</strain>
    </source>
</reference>
<evidence type="ECO:0000313" key="2">
    <source>
        <dbReference type="EMBL" id="KSV17183.1"/>
    </source>
</evidence>
<dbReference type="PIRSF" id="PIRSF006519">
    <property type="entry name" value="GOGAT_dom3"/>
    <property type="match status" value="1"/>
</dbReference>
<dbReference type="CDD" id="cd00981">
    <property type="entry name" value="arch_gltB"/>
    <property type="match status" value="1"/>
</dbReference>
<dbReference type="InterPro" id="IPR036485">
    <property type="entry name" value="Glu_synth_asu_C_sf"/>
</dbReference>
<dbReference type="PANTHER" id="PTHR39673:SF5">
    <property type="entry name" value="TUNGSTEN-CONTAINING FORMYLMETHANOFURAN DEHYDROGENASE 2 SUBUNIT C"/>
    <property type="match status" value="1"/>
</dbReference>
<dbReference type="InterPro" id="IPR002489">
    <property type="entry name" value="Glu_synth_asu_C"/>
</dbReference>